<name>A0A8X6HH03_TRICU</name>
<dbReference type="PROSITE" id="PS51029">
    <property type="entry name" value="MADF"/>
    <property type="match status" value="1"/>
</dbReference>
<dbReference type="OrthoDB" id="6437457at2759"/>
<dbReference type="GO" id="GO:0006357">
    <property type="term" value="P:regulation of transcription by RNA polymerase II"/>
    <property type="evidence" value="ECO:0007669"/>
    <property type="project" value="TreeGrafter"/>
</dbReference>
<feature type="domain" description="MADF" evidence="1">
    <location>
        <begin position="7"/>
        <end position="96"/>
    </location>
</feature>
<protein>
    <submittedName>
        <fullName evidence="2">MADF domain-containing protein</fullName>
    </submittedName>
</protein>
<dbReference type="GO" id="GO:0005634">
    <property type="term" value="C:nucleus"/>
    <property type="evidence" value="ECO:0007669"/>
    <property type="project" value="TreeGrafter"/>
</dbReference>
<evidence type="ECO:0000313" key="3">
    <source>
        <dbReference type="Proteomes" id="UP000887116"/>
    </source>
</evidence>
<dbReference type="EMBL" id="BMAO01018419">
    <property type="protein sequence ID" value="GFR23338.1"/>
    <property type="molecule type" value="Genomic_DNA"/>
</dbReference>
<gene>
    <name evidence="2" type="primary">NCL1_40714</name>
    <name evidence="2" type="ORF">TNCT_709251</name>
</gene>
<sequence>MSCYDEKLIMEVRKHSHLYDLWDRRHKNKVVRANTWRKIGLTLGIPGDLCKTRFKVLRDRYRKEKLGRIVPSKSGNKSQKQWRYLNILSFLDPYMNVKSTWTSVTETTSSPIIIPCIRDTKTEEILEVEDEEEEASNLIEDHLSTPTSKKQEINPTAERKRISEEMHDTTITQISNETGAEDLLMEFCARSIKKYPSEVRHEALEFITNYVFKLNRKYIV</sequence>
<accession>A0A8X6HH03</accession>
<dbReference type="AlphaFoldDB" id="A0A8X6HH03"/>
<evidence type="ECO:0000313" key="2">
    <source>
        <dbReference type="EMBL" id="GFR23338.1"/>
    </source>
</evidence>
<dbReference type="PANTHER" id="PTHR12243">
    <property type="entry name" value="MADF DOMAIN TRANSCRIPTION FACTOR"/>
    <property type="match status" value="1"/>
</dbReference>
<keyword evidence="3" id="KW-1185">Reference proteome</keyword>
<reference evidence="2" key="1">
    <citation type="submission" date="2020-07" db="EMBL/GenBank/DDBJ databases">
        <title>Multicomponent nature underlies the extraordinary mechanical properties of spider dragline silk.</title>
        <authorList>
            <person name="Kono N."/>
            <person name="Nakamura H."/>
            <person name="Mori M."/>
            <person name="Yoshida Y."/>
            <person name="Ohtoshi R."/>
            <person name="Malay A.D."/>
            <person name="Moran D.A.P."/>
            <person name="Tomita M."/>
            <person name="Numata K."/>
            <person name="Arakawa K."/>
        </authorList>
    </citation>
    <scope>NUCLEOTIDE SEQUENCE</scope>
</reference>
<dbReference type="Pfam" id="PF10545">
    <property type="entry name" value="MADF_DNA_bdg"/>
    <property type="match status" value="1"/>
</dbReference>
<dbReference type="InterPro" id="IPR039353">
    <property type="entry name" value="TF_Adf1"/>
</dbReference>
<dbReference type="SMART" id="SM00595">
    <property type="entry name" value="MADF"/>
    <property type="match status" value="1"/>
</dbReference>
<dbReference type="GO" id="GO:0005667">
    <property type="term" value="C:transcription regulator complex"/>
    <property type="evidence" value="ECO:0007669"/>
    <property type="project" value="TreeGrafter"/>
</dbReference>
<dbReference type="InterPro" id="IPR006578">
    <property type="entry name" value="MADF-dom"/>
</dbReference>
<evidence type="ECO:0000259" key="1">
    <source>
        <dbReference type="PROSITE" id="PS51029"/>
    </source>
</evidence>
<proteinExistence type="predicted"/>
<dbReference type="Proteomes" id="UP000887116">
    <property type="component" value="Unassembled WGS sequence"/>
</dbReference>
<comment type="caution">
    <text evidence="2">The sequence shown here is derived from an EMBL/GenBank/DDBJ whole genome shotgun (WGS) entry which is preliminary data.</text>
</comment>
<organism evidence="2 3">
    <name type="scientific">Trichonephila clavata</name>
    <name type="common">Joro spider</name>
    <name type="synonym">Nephila clavata</name>
    <dbReference type="NCBI Taxonomy" id="2740835"/>
    <lineage>
        <taxon>Eukaryota</taxon>
        <taxon>Metazoa</taxon>
        <taxon>Ecdysozoa</taxon>
        <taxon>Arthropoda</taxon>
        <taxon>Chelicerata</taxon>
        <taxon>Arachnida</taxon>
        <taxon>Araneae</taxon>
        <taxon>Araneomorphae</taxon>
        <taxon>Entelegynae</taxon>
        <taxon>Araneoidea</taxon>
        <taxon>Nephilidae</taxon>
        <taxon>Trichonephila</taxon>
    </lineage>
</organism>
<dbReference type="PANTHER" id="PTHR12243:SF67">
    <property type="entry name" value="COREPRESSOR OF PANGOLIN, ISOFORM A-RELATED"/>
    <property type="match status" value="1"/>
</dbReference>